<reference evidence="3 4" key="1">
    <citation type="journal article" date="2014" name="PLoS ONE">
        <title>The first complete genome sequence of the class fimbriimonadia in the phylum armatimonadetes.</title>
        <authorList>
            <person name="Hu Z.Y."/>
            <person name="Wang Y.Z."/>
            <person name="Im W.T."/>
            <person name="Wang S.Y."/>
            <person name="Zhao G.P."/>
            <person name="Zheng H.J."/>
            <person name="Quan Z.X."/>
        </authorList>
    </citation>
    <scope>NUCLEOTIDE SEQUENCE [LARGE SCALE GENOMIC DNA]</scope>
    <source>
        <strain evidence="3">Gsoil 348</strain>
    </source>
</reference>
<dbReference type="CDD" id="cd17557">
    <property type="entry name" value="REC_Rcp-like"/>
    <property type="match status" value="1"/>
</dbReference>
<dbReference type="InterPro" id="IPR052893">
    <property type="entry name" value="TCS_response_regulator"/>
</dbReference>
<gene>
    <name evidence="3" type="ORF">OP10G_0496</name>
</gene>
<keyword evidence="4" id="KW-1185">Reference proteome</keyword>
<dbReference type="PANTHER" id="PTHR44520">
    <property type="entry name" value="RESPONSE REGULATOR RCP1-RELATED"/>
    <property type="match status" value="1"/>
</dbReference>
<evidence type="ECO:0000256" key="1">
    <source>
        <dbReference type="PROSITE-ProRule" id="PRU00169"/>
    </source>
</evidence>
<dbReference type="PROSITE" id="PS50110">
    <property type="entry name" value="RESPONSE_REGULATORY"/>
    <property type="match status" value="1"/>
</dbReference>
<dbReference type="InterPro" id="IPR011006">
    <property type="entry name" value="CheY-like_superfamily"/>
</dbReference>
<dbReference type="STRING" id="661478.OP10G_0496"/>
<feature type="domain" description="Response regulatory" evidence="2">
    <location>
        <begin position="35"/>
        <end position="158"/>
    </location>
</feature>
<dbReference type="SMART" id="SM00448">
    <property type="entry name" value="REC"/>
    <property type="match status" value="1"/>
</dbReference>
<accession>A0A068NQI0</accession>
<proteinExistence type="predicted"/>
<organism evidence="3 4">
    <name type="scientific">Fimbriimonas ginsengisoli Gsoil 348</name>
    <dbReference type="NCBI Taxonomy" id="661478"/>
    <lineage>
        <taxon>Bacteria</taxon>
        <taxon>Bacillati</taxon>
        <taxon>Armatimonadota</taxon>
        <taxon>Fimbriimonadia</taxon>
        <taxon>Fimbriimonadales</taxon>
        <taxon>Fimbriimonadaceae</taxon>
        <taxon>Fimbriimonas</taxon>
    </lineage>
</organism>
<dbReference type="EMBL" id="CP007139">
    <property type="protein sequence ID" value="AIE83864.1"/>
    <property type="molecule type" value="Genomic_DNA"/>
</dbReference>
<dbReference type="Proteomes" id="UP000027982">
    <property type="component" value="Chromosome"/>
</dbReference>
<dbReference type="Gene3D" id="3.40.50.2300">
    <property type="match status" value="1"/>
</dbReference>
<dbReference type="InterPro" id="IPR001789">
    <property type="entry name" value="Sig_transdc_resp-reg_receiver"/>
</dbReference>
<dbReference type="HOGENOM" id="CLU_000445_69_17_0"/>
<dbReference type="AlphaFoldDB" id="A0A068NQI0"/>
<sequence>MQTWLPNSAGGKHSKADPHLITAADREQMATEPKTILLVEDNADDEQLTLRAMRQSEVPNIIRVARDGAEAIDHLFGAGAGKRLPDLVLLDLKLPKISGLEVLQRIRSEPTTKTLPIVVLTSSDEERDIVESYSLGANSYIRKPVDFDEFIDAVKQLGLYWLSMNRTMRNG</sequence>
<evidence type="ECO:0000313" key="3">
    <source>
        <dbReference type="EMBL" id="AIE83864.1"/>
    </source>
</evidence>
<dbReference type="PANTHER" id="PTHR44520:SF1">
    <property type="entry name" value="TWO-COMPONENT SYSTEM REGULATORY PROTEIN"/>
    <property type="match status" value="1"/>
</dbReference>
<protein>
    <submittedName>
        <fullName evidence="3">Response regulator receiver protein</fullName>
    </submittedName>
</protein>
<dbReference type="GO" id="GO:0000160">
    <property type="term" value="P:phosphorelay signal transduction system"/>
    <property type="evidence" value="ECO:0007669"/>
    <property type="project" value="InterPro"/>
</dbReference>
<evidence type="ECO:0000259" key="2">
    <source>
        <dbReference type="PROSITE" id="PS50110"/>
    </source>
</evidence>
<name>A0A068NQI0_FIMGI</name>
<keyword evidence="1" id="KW-0597">Phosphoprotein</keyword>
<evidence type="ECO:0000313" key="4">
    <source>
        <dbReference type="Proteomes" id="UP000027982"/>
    </source>
</evidence>
<dbReference type="eggNOG" id="COG0784">
    <property type="taxonomic scope" value="Bacteria"/>
</dbReference>
<dbReference type="Pfam" id="PF00072">
    <property type="entry name" value="Response_reg"/>
    <property type="match status" value="1"/>
</dbReference>
<dbReference type="KEGG" id="fgi:OP10G_0496"/>
<dbReference type="SUPFAM" id="SSF52172">
    <property type="entry name" value="CheY-like"/>
    <property type="match status" value="1"/>
</dbReference>
<feature type="modified residue" description="4-aspartylphosphate" evidence="1">
    <location>
        <position position="91"/>
    </location>
</feature>